<feature type="binding site" description="via carbamate group" evidence="1">
    <location>
        <position position="151"/>
    </location>
    <ligand>
        <name>Zn(2+)</name>
        <dbReference type="ChEBI" id="CHEBI:29105"/>
        <label>2</label>
    </ligand>
</feature>
<accession>A0A430ANN9</accession>
<dbReference type="AlphaFoldDB" id="A0A430ANN9"/>
<feature type="binding site" description="via carbamate group" evidence="1">
    <location>
        <position position="151"/>
    </location>
    <ligand>
        <name>Zn(2+)</name>
        <dbReference type="ChEBI" id="CHEBI:29105"/>
        <label>1</label>
    </ligand>
</feature>
<feature type="modified residue" description="N6-carboxylysine" evidence="2">
    <location>
        <position position="151"/>
    </location>
</feature>
<name>A0A430ANN9_9ENTE</name>
<feature type="binding site" evidence="1">
    <location>
        <position position="185"/>
    </location>
    <ligand>
        <name>Zn(2+)</name>
        <dbReference type="ChEBI" id="CHEBI:29105"/>
        <label>2</label>
    </ligand>
</feature>
<dbReference type="Gene3D" id="3.20.20.140">
    <property type="entry name" value="Metal-dependent hydrolases"/>
    <property type="match status" value="1"/>
</dbReference>
<proteinExistence type="predicted"/>
<dbReference type="InterPro" id="IPR020043">
    <property type="entry name" value="Deacetylase_Atu3266-like"/>
</dbReference>
<feature type="binding site" evidence="1">
    <location>
        <position position="268"/>
    </location>
    <ligand>
        <name>Zn(2+)</name>
        <dbReference type="ChEBI" id="CHEBI:29105"/>
        <label>1</label>
    </ligand>
</feature>
<gene>
    <name evidence="5" type="ORF">CBF27_12560</name>
</gene>
<dbReference type="PANTHER" id="PTHR42717">
    <property type="entry name" value="DIHYDROOROTASE-RELATED"/>
    <property type="match status" value="1"/>
</dbReference>
<dbReference type="GO" id="GO:0016810">
    <property type="term" value="F:hydrolase activity, acting on carbon-nitrogen (but not peptide) bonds"/>
    <property type="evidence" value="ECO:0007669"/>
    <property type="project" value="InterPro"/>
</dbReference>
<evidence type="ECO:0000259" key="4">
    <source>
        <dbReference type="Pfam" id="PF01979"/>
    </source>
</evidence>
<dbReference type="RefSeq" id="WP_126814844.1">
    <property type="nucleotide sequence ID" value="NZ_NGKC01000018.1"/>
</dbReference>
<keyword evidence="5" id="KW-0378">Hydrolase</keyword>
<dbReference type="InterPro" id="IPR032466">
    <property type="entry name" value="Metal_Hydrolase"/>
</dbReference>
<dbReference type="InterPro" id="IPR011059">
    <property type="entry name" value="Metal-dep_hydrolase_composite"/>
</dbReference>
<dbReference type="InterPro" id="IPR006680">
    <property type="entry name" value="Amidohydro-rel"/>
</dbReference>
<evidence type="ECO:0000256" key="2">
    <source>
        <dbReference type="PIRSR" id="PIRSR039004-2"/>
    </source>
</evidence>
<dbReference type="GO" id="GO:0046872">
    <property type="term" value="F:metal ion binding"/>
    <property type="evidence" value="ECO:0007669"/>
    <property type="project" value="UniProtKB-KW"/>
</dbReference>
<evidence type="ECO:0000313" key="5">
    <source>
        <dbReference type="EMBL" id="RSU09534.1"/>
    </source>
</evidence>
<dbReference type="PANTHER" id="PTHR42717:SF1">
    <property type="entry name" value="IMIDAZOLONEPROPIONASE AND RELATED AMIDOHYDROLASES"/>
    <property type="match status" value="1"/>
</dbReference>
<feature type="binding site" evidence="1">
    <location>
        <position position="59"/>
    </location>
    <ligand>
        <name>Zn(2+)</name>
        <dbReference type="ChEBI" id="CHEBI:29105"/>
        <label>1</label>
    </ligand>
</feature>
<dbReference type="SUPFAM" id="SSF51556">
    <property type="entry name" value="Metallo-dependent hydrolases"/>
    <property type="match status" value="1"/>
</dbReference>
<feature type="binding site" evidence="1">
    <location>
        <position position="208"/>
    </location>
    <ligand>
        <name>Zn(2+)</name>
        <dbReference type="ChEBI" id="CHEBI:29105"/>
        <label>2</label>
    </ligand>
</feature>
<protein>
    <submittedName>
        <fullName evidence="5">Amidohydrolase/deacetylase family metallohydrolase</fullName>
    </submittedName>
</protein>
<dbReference type="NCBIfam" id="TIGR03583">
    <property type="entry name" value="EF_0837"/>
    <property type="match status" value="1"/>
</dbReference>
<dbReference type="InterPro" id="IPR047601">
    <property type="entry name" value="EF_0837-like"/>
</dbReference>
<dbReference type="Gene3D" id="2.30.40.10">
    <property type="entry name" value="Urease, subunit C, domain 1"/>
    <property type="match status" value="1"/>
</dbReference>
<feature type="domain" description="Amidohydrolase-related" evidence="4">
    <location>
        <begin position="48"/>
        <end position="363"/>
    </location>
</feature>
<dbReference type="EMBL" id="NGKC01000018">
    <property type="protein sequence ID" value="RSU09534.1"/>
    <property type="molecule type" value="Genomic_DNA"/>
</dbReference>
<evidence type="ECO:0000256" key="3">
    <source>
        <dbReference type="PIRSR" id="PIRSR039004-3"/>
    </source>
</evidence>
<comment type="caution">
    <text evidence="5">The sequence shown here is derived from an EMBL/GenBank/DDBJ whole genome shotgun (WGS) entry which is preliminary data.</text>
</comment>
<sequence length="370" mass="40818">MLDLLIKNGRNVAGEPLEIGITDGKISHVSAKIEEEAEKVLRLTDDAIISAGWIDSHVHCYEKMTLYYDFPDEIGVKKGVTTVIDAGSTGEANIKDFYELAKKAATNVYALLNISKWGIIKQDELSDLGNINLETDKERIQELSDFIIGIKARMSRTVVGNNDVIPLKMAKELQKELADLPLMVHIGSAPPELSDILALLEAGDIVTHCYNGKLNGIMSEEGKIKDFVWDAYKRGIIFDIGHGTDSFNFSVAQEALDEGVICRTISTDIYHRNRENGPVFDFSTTLEKMLSLGLSLKTVIDMVTKNPAEIFHLTEKGQLAVGKDGDITVFHVTDKEKMLIDSNGNQTSVNQTVEPLYAIVAGNVYPISKE</sequence>
<evidence type="ECO:0000256" key="1">
    <source>
        <dbReference type="PIRSR" id="PIRSR039004-1"/>
    </source>
</evidence>
<feature type="site" description="Transition state stabilizer" evidence="3">
    <location>
        <position position="153"/>
    </location>
</feature>
<dbReference type="NCBIfam" id="NF006689">
    <property type="entry name" value="PRK09237.1"/>
    <property type="match status" value="1"/>
</dbReference>
<feature type="binding site" evidence="1">
    <location>
        <position position="57"/>
    </location>
    <ligand>
        <name>Zn(2+)</name>
        <dbReference type="ChEBI" id="CHEBI:29105"/>
        <label>1</label>
    </ligand>
</feature>
<dbReference type="PIRSF" id="PIRSF039004">
    <property type="entry name" value="ADE_EF_0837"/>
    <property type="match status" value="1"/>
</dbReference>
<dbReference type="GO" id="GO:0019213">
    <property type="term" value="F:deacetylase activity"/>
    <property type="evidence" value="ECO:0007669"/>
    <property type="project" value="InterPro"/>
</dbReference>
<dbReference type="Proteomes" id="UP000286773">
    <property type="component" value="Unassembled WGS sequence"/>
</dbReference>
<keyword evidence="1" id="KW-0479">Metal-binding</keyword>
<reference evidence="5 6" key="1">
    <citation type="submission" date="2017-05" db="EMBL/GenBank/DDBJ databases">
        <title>Vagococcus spp. assemblies.</title>
        <authorList>
            <person name="Gulvik C.A."/>
        </authorList>
    </citation>
    <scope>NUCLEOTIDE SEQUENCE [LARGE SCALE GENOMIC DNA]</scope>
    <source>
        <strain evidence="5 6">LMG 24798</strain>
    </source>
</reference>
<keyword evidence="1" id="KW-0862">Zinc</keyword>
<organism evidence="5 6">
    <name type="scientific">Vagococcus acidifermentans</name>
    <dbReference type="NCBI Taxonomy" id="564710"/>
    <lineage>
        <taxon>Bacteria</taxon>
        <taxon>Bacillati</taxon>
        <taxon>Bacillota</taxon>
        <taxon>Bacilli</taxon>
        <taxon>Lactobacillales</taxon>
        <taxon>Enterococcaceae</taxon>
        <taxon>Vagococcus</taxon>
    </lineage>
</organism>
<dbReference type="Pfam" id="PF01979">
    <property type="entry name" value="Amidohydro_1"/>
    <property type="match status" value="1"/>
</dbReference>
<keyword evidence="6" id="KW-1185">Reference proteome</keyword>
<evidence type="ECO:0000313" key="6">
    <source>
        <dbReference type="Proteomes" id="UP000286773"/>
    </source>
</evidence>
<dbReference type="SUPFAM" id="SSF51338">
    <property type="entry name" value="Composite domain of metallo-dependent hydrolases"/>
    <property type="match status" value="1"/>
</dbReference>
<dbReference type="OrthoDB" id="9796020at2"/>